<dbReference type="Proteomes" id="UP001498398">
    <property type="component" value="Unassembled WGS sequence"/>
</dbReference>
<feature type="region of interest" description="Disordered" evidence="4">
    <location>
        <begin position="40"/>
        <end position="62"/>
    </location>
</feature>
<dbReference type="SUPFAM" id="SSF53137">
    <property type="entry name" value="Translational machinery components"/>
    <property type="match status" value="1"/>
</dbReference>
<dbReference type="Pfam" id="PF00411">
    <property type="entry name" value="Ribosomal_S11"/>
    <property type="match status" value="1"/>
</dbReference>
<dbReference type="HAMAP" id="MF_01310">
    <property type="entry name" value="Ribosomal_uS11"/>
    <property type="match status" value="1"/>
</dbReference>
<evidence type="ECO:0000313" key="5">
    <source>
        <dbReference type="EMBL" id="KAK7470897.1"/>
    </source>
</evidence>
<evidence type="ECO:0000313" key="6">
    <source>
        <dbReference type="Proteomes" id="UP001498398"/>
    </source>
</evidence>
<keyword evidence="3" id="KW-0687">Ribonucleoprotein</keyword>
<evidence type="ECO:0000256" key="3">
    <source>
        <dbReference type="ARBA" id="ARBA00023274"/>
    </source>
</evidence>
<accession>A0ABR1K5M6</accession>
<comment type="caution">
    <text evidence="5">The sequence shown here is derived from an EMBL/GenBank/DDBJ whole genome shotgun (WGS) entry which is preliminary data.</text>
</comment>
<evidence type="ECO:0000256" key="4">
    <source>
        <dbReference type="SAM" id="MobiDB-lite"/>
    </source>
</evidence>
<protein>
    <recommendedName>
        <fullName evidence="7">Translational machinery component</fullName>
    </recommendedName>
</protein>
<reference evidence="5 6" key="1">
    <citation type="submission" date="2024-01" db="EMBL/GenBank/DDBJ databases">
        <title>A draft genome for the cacao thread blight pathogen Marasmiellus scandens.</title>
        <authorList>
            <person name="Baruah I.K."/>
            <person name="Leung J."/>
            <person name="Bukari Y."/>
            <person name="Amoako-Attah I."/>
            <person name="Meinhardt L.W."/>
            <person name="Bailey B.A."/>
            <person name="Cohen S.P."/>
        </authorList>
    </citation>
    <scope>NUCLEOTIDE SEQUENCE [LARGE SCALE GENOMIC DNA]</scope>
    <source>
        <strain evidence="5 6">GH-19</strain>
    </source>
</reference>
<dbReference type="Gene3D" id="3.30.420.80">
    <property type="entry name" value="Ribosomal protein S11"/>
    <property type="match status" value="1"/>
</dbReference>
<evidence type="ECO:0008006" key="7">
    <source>
        <dbReference type="Google" id="ProtNLM"/>
    </source>
</evidence>
<dbReference type="EMBL" id="JBANRG010000002">
    <property type="protein sequence ID" value="KAK7470897.1"/>
    <property type="molecule type" value="Genomic_DNA"/>
</dbReference>
<dbReference type="InterPro" id="IPR001971">
    <property type="entry name" value="Ribosomal_uS11"/>
</dbReference>
<proteinExistence type="inferred from homology"/>
<name>A0ABR1K5M6_9AGAR</name>
<sequence length="197" mass="21615">MLSCLRSSLLSARKQLLCARYSTQSPFQATSYDDEYDSPADLINDLDGGPPTASGLPASSNPTRSFPLPGHANHKVPTYRLHCHSTKNNTIVTFTTEKGNPIAWYSGGSCGFKSGQRATYEAGYQCSVKIFQKIQEVAAKESIHVDLFFKGFGQGREAMQKALLTSEGEHIRPLVSSVVDRTPIKIGGTRSKKMRRL</sequence>
<keyword evidence="2" id="KW-0689">Ribosomal protein</keyword>
<keyword evidence="6" id="KW-1185">Reference proteome</keyword>
<dbReference type="InterPro" id="IPR036967">
    <property type="entry name" value="Ribosomal_uS11_sf"/>
</dbReference>
<organism evidence="5 6">
    <name type="scientific">Marasmiellus scandens</name>
    <dbReference type="NCBI Taxonomy" id="2682957"/>
    <lineage>
        <taxon>Eukaryota</taxon>
        <taxon>Fungi</taxon>
        <taxon>Dikarya</taxon>
        <taxon>Basidiomycota</taxon>
        <taxon>Agaricomycotina</taxon>
        <taxon>Agaricomycetes</taxon>
        <taxon>Agaricomycetidae</taxon>
        <taxon>Agaricales</taxon>
        <taxon>Marasmiineae</taxon>
        <taxon>Omphalotaceae</taxon>
        <taxon>Marasmiellus</taxon>
    </lineage>
</organism>
<gene>
    <name evidence="5" type="ORF">VKT23_002313</name>
</gene>
<comment type="similarity">
    <text evidence="1">Belongs to the universal ribosomal protein uS11 family.</text>
</comment>
<evidence type="ECO:0000256" key="1">
    <source>
        <dbReference type="ARBA" id="ARBA00006194"/>
    </source>
</evidence>
<evidence type="ECO:0000256" key="2">
    <source>
        <dbReference type="ARBA" id="ARBA00022980"/>
    </source>
</evidence>
<dbReference type="PANTHER" id="PTHR11759">
    <property type="entry name" value="40S RIBOSOMAL PROTEIN S14/30S RIBOSOMAL PROTEIN S11"/>
    <property type="match status" value="1"/>
</dbReference>